<evidence type="ECO:0000313" key="2">
    <source>
        <dbReference type="Proteomes" id="UP000431901"/>
    </source>
</evidence>
<name>A0A6I4VYC2_9ACTN</name>
<proteinExistence type="predicted"/>
<evidence type="ECO:0000313" key="1">
    <source>
        <dbReference type="EMBL" id="MXQ62957.1"/>
    </source>
</evidence>
<dbReference type="OrthoDB" id="981992at2"/>
<dbReference type="RefSeq" id="WP_161101175.1">
    <property type="nucleotide sequence ID" value="NZ_JBHLYI010000002.1"/>
</dbReference>
<accession>A0A6I4VYC2</accession>
<gene>
    <name evidence="1" type="ORF">GQ466_02805</name>
</gene>
<keyword evidence="2" id="KW-1185">Reference proteome</keyword>
<dbReference type="EMBL" id="WUTW01000001">
    <property type="protein sequence ID" value="MXQ62957.1"/>
    <property type="molecule type" value="Genomic_DNA"/>
</dbReference>
<organism evidence="1 2">
    <name type="scientific">Actinomadura rayongensis</name>
    <dbReference type="NCBI Taxonomy" id="1429076"/>
    <lineage>
        <taxon>Bacteria</taxon>
        <taxon>Bacillati</taxon>
        <taxon>Actinomycetota</taxon>
        <taxon>Actinomycetes</taxon>
        <taxon>Streptosporangiales</taxon>
        <taxon>Thermomonosporaceae</taxon>
        <taxon>Actinomadura</taxon>
    </lineage>
</organism>
<reference evidence="1 2" key="1">
    <citation type="submission" date="2019-12" db="EMBL/GenBank/DDBJ databases">
        <title>Nocardia macrotermitis sp. nov. and Nocardia aurantia sp. nov., isolated from the gut of the fungus growing-termite Macrotermes natalensis.</title>
        <authorList>
            <person name="Christine B."/>
            <person name="Rene B."/>
        </authorList>
    </citation>
    <scope>NUCLEOTIDE SEQUENCE [LARGE SCALE GENOMIC DNA]</scope>
    <source>
        <strain evidence="1 2">DSM 102126</strain>
    </source>
</reference>
<dbReference type="Proteomes" id="UP000431901">
    <property type="component" value="Unassembled WGS sequence"/>
</dbReference>
<sequence>MAAIRCRCGWKITVSGEIPNPLEWKIISDVQFDGFAGVVDAEEIYLAARSQFKCPVCGRLWVFWDGFDQDPSCYAPEGDD</sequence>
<dbReference type="AlphaFoldDB" id="A0A6I4VYC2"/>
<protein>
    <submittedName>
        <fullName evidence="1">Uncharacterized protein</fullName>
    </submittedName>
</protein>
<comment type="caution">
    <text evidence="1">The sequence shown here is derived from an EMBL/GenBank/DDBJ whole genome shotgun (WGS) entry which is preliminary data.</text>
</comment>